<proteinExistence type="predicted"/>
<dbReference type="Proteomes" id="UP000001918">
    <property type="component" value="Chromosome"/>
</dbReference>
<evidence type="ECO:0000313" key="2">
    <source>
        <dbReference type="EMBL" id="ACY96210.1"/>
    </source>
</evidence>
<dbReference type="HOGENOM" id="CLU_2002815_0_0_11"/>
<dbReference type="OrthoDB" id="3475339at2"/>
<sequence>MPPGEKPPPYLPSARSEEIQIAPGKLRDLATELEKDLDKLKKGHHAENIQEYSPKDYAFGDYDAGQSLYVSVRNGRDRISETFQTFIEAYEQLIESLRRSADNYERAEDANKRNVGGVGGGAYR</sequence>
<evidence type="ECO:0000256" key="1">
    <source>
        <dbReference type="SAM" id="MobiDB-lite"/>
    </source>
</evidence>
<reference evidence="2 3" key="1">
    <citation type="journal article" date="2011" name="Stand. Genomic Sci.">
        <title>Complete genome sequence of Thermomonospora curvata type strain (B9).</title>
        <authorList>
            <person name="Chertkov O."/>
            <person name="Sikorski J."/>
            <person name="Nolan M."/>
            <person name="Lapidus A."/>
            <person name="Lucas S."/>
            <person name="Del Rio T.G."/>
            <person name="Tice H."/>
            <person name="Cheng J.F."/>
            <person name="Goodwin L."/>
            <person name="Pitluck S."/>
            <person name="Liolios K."/>
            <person name="Ivanova N."/>
            <person name="Mavromatis K."/>
            <person name="Mikhailova N."/>
            <person name="Ovchinnikova G."/>
            <person name="Pati A."/>
            <person name="Chen A."/>
            <person name="Palaniappan K."/>
            <person name="Djao O.D."/>
            <person name="Land M."/>
            <person name="Hauser L."/>
            <person name="Chang Y.J."/>
            <person name="Jeffries C.D."/>
            <person name="Brettin T."/>
            <person name="Han C."/>
            <person name="Detter J.C."/>
            <person name="Rohde M."/>
            <person name="Goker M."/>
            <person name="Woyke T."/>
            <person name="Bristow J."/>
            <person name="Eisen J.A."/>
            <person name="Markowitz V."/>
            <person name="Hugenholtz P."/>
            <person name="Klenk H.P."/>
            <person name="Kyrpides N.C."/>
        </authorList>
    </citation>
    <scope>NUCLEOTIDE SEQUENCE [LARGE SCALE GENOMIC DNA]</scope>
    <source>
        <strain evidence="3">ATCC 19995 / DSM 43183 / JCM 3096 / KCTC 9072 / NBRC 15933 / NCIMB 10081 / Henssen B9</strain>
    </source>
</reference>
<protein>
    <recommendedName>
        <fullName evidence="4">PE domain-containing protein</fullName>
    </recommendedName>
</protein>
<dbReference type="EMBL" id="CP001738">
    <property type="protein sequence ID" value="ACY96210.1"/>
    <property type="molecule type" value="Genomic_DNA"/>
</dbReference>
<keyword evidence="3" id="KW-1185">Reference proteome</keyword>
<dbReference type="KEGG" id="tcu:Tcur_0615"/>
<gene>
    <name evidence="2" type="ordered locus">Tcur_0615</name>
</gene>
<name>D1A4H5_THECD</name>
<evidence type="ECO:0000313" key="3">
    <source>
        <dbReference type="Proteomes" id="UP000001918"/>
    </source>
</evidence>
<dbReference type="AlphaFoldDB" id="D1A4H5"/>
<accession>D1A4H5</accession>
<dbReference type="STRING" id="471852.Tcur_0615"/>
<feature type="region of interest" description="Disordered" evidence="1">
    <location>
        <begin position="104"/>
        <end position="124"/>
    </location>
</feature>
<dbReference type="RefSeq" id="WP_012850994.1">
    <property type="nucleotide sequence ID" value="NC_013510.1"/>
</dbReference>
<organism evidence="2 3">
    <name type="scientific">Thermomonospora curvata (strain ATCC 19995 / DSM 43183 / JCM 3096 / KCTC 9072 / NBRC 15933 / NCIMB 10081 / Henssen B9)</name>
    <dbReference type="NCBI Taxonomy" id="471852"/>
    <lineage>
        <taxon>Bacteria</taxon>
        <taxon>Bacillati</taxon>
        <taxon>Actinomycetota</taxon>
        <taxon>Actinomycetes</taxon>
        <taxon>Streptosporangiales</taxon>
        <taxon>Thermomonosporaceae</taxon>
        <taxon>Thermomonospora</taxon>
    </lineage>
</organism>
<evidence type="ECO:0008006" key="4">
    <source>
        <dbReference type="Google" id="ProtNLM"/>
    </source>
</evidence>